<evidence type="ECO:0000259" key="1">
    <source>
        <dbReference type="Pfam" id="PF01796"/>
    </source>
</evidence>
<dbReference type="Pfam" id="PF12172">
    <property type="entry name" value="zf-ChsH2"/>
    <property type="match status" value="1"/>
</dbReference>
<evidence type="ECO:0000259" key="2">
    <source>
        <dbReference type="Pfam" id="PF12172"/>
    </source>
</evidence>
<organism evidence="3">
    <name type="scientific">marine metagenome</name>
    <dbReference type="NCBI Taxonomy" id="408172"/>
    <lineage>
        <taxon>unclassified sequences</taxon>
        <taxon>metagenomes</taxon>
        <taxon>ecological metagenomes</taxon>
    </lineage>
</organism>
<sequence length="140" mass="15855">MTQQAPPPVTPPIPQPESDFYWEKCKEHELWLRHCKACDNTYFYPRDICPGCFSRDTDWIQSSGKATLHAFAIVHRAPVPAFRGKEPFVTAIVELEGGARMPTNIVDCEADPEHIKIGMALQVTFDDLDDKISLPKFRPA</sequence>
<dbReference type="InterPro" id="IPR002878">
    <property type="entry name" value="ChsH2_C"/>
</dbReference>
<reference evidence="3" key="1">
    <citation type="submission" date="2018-05" db="EMBL/GenBank/DDBJ databases">
        <authorList>
            <person name="Lanie J.A."/>
            <person name="Ng W.-L."/>
            <person name="Kazmierczak K.M."/>
            <person name="Andrzejewski T.M."/>
            <person name="Davidsen T.M."/>
            <person name="Wayne K.J."/>
            <person name="Tettelin H."/>
            <person name="Glass J.I."/>
            <person name="Rusch D."/>
            <person name="Podicherti R."/>
            <person name="Tsui H.-C.T."/>
            <person name="Winkler M.E."/>
        </authorList>
    </citation>
    <scope>NUCLEOTIDE SEQUENCE</scope>
</reference>
<gene>
    <name evidence="3" type="ORF">METZ01_LOCUS155246</name>
</gene>
<dbReference type="SUPFAM" id="SSF50249">
    <property type="entry name" value="Nucleic acid-binding proteins"/>
    <property type="match status" value="1"/>
</dbReference>
<dbReference type="AlphaFoldDB" id="A0A382AMN2"/>
<dbReference type="Pfam" id="PF01796">
    <property type="entry name" value="OB_ChsH2_C"/>
    <property type="match status" value="1"/>
</dbReference>
<dbReference type="InterPro" id="IPR012340">
    <property type="entry name" value="NA-bd_OB-fold"/>
</dbReference>
<protein>
    <recommendedName>
        <fullName evidence="4">DUF35 domain-containing protein</fullName>
    </recommendedName>
</protein>
<accession>A0A382AMN2</accession>
<dbReference type="PANTHER" id="PTHR34075">
    <property type="entry name" value="BLR3430 PROTEIN"/>
    <property type="match status" value="1"/>
</dbReference>
<feature type="domain" description="ChsH2 rubredoxin-like zinc ribbon" evidence="2">
    <location>
        <begin position="22"/>
        <end position="57"/>
    </location>
</feature>
<dbReference type="PANTHER" id="PTHR34075:SF5">
    <property type="entry name" value="BLR3430 PROTEIN"/>
    <property type="match status" value="1"/>
</dbReference>
<feature type="domain" description="ChsH2 C-terminal OB-fold" evidence="1">
    <location>
        <begin position="59"/>
        <end position="126"/>
    </location>
</feature>
<evidence type="ECO:0000313" key="3">
    <source>
        <dbReference type="EMBL" id="SVB02392.1"/>
    </source>
</evidence>
<evidence type="ECO:0008006" key="4">
    <source>
        <dbReference type="Google" id="ProtNLM"/>
    </source>
</evidence>
<proteinExistence type="predicted"/>
<dbReference type="InterPro" id="IPR022002">
    <property type="entry name" value="ChsH2_Znr"/>
</dbReference>
<dbReference type="EMBL" id="UINC01025910">
    <property type="protein sequence ID" value="SVB02392.1"/>
    <property type="molecule type" value="Genomic_DNA"/>
</dbReference>
<dbReference type="Gene3D" id="6.10.30.10">
    <property type="match status" value="1"/>
</dbReference>
<dbReference type="InterPro" id="IPR052513">
    <property type="entry name" value="Thioester_dehydratase-like"/>
</dbReference>
<name>A0A382AMN2_9ZZZZ</name>